<dbReference type="Gene3D" id="3.40.50.720">
    <property type="entry name" value="NAD(P)-binding Rossmann-like Domain"/>
    <property type="match status" value="1"/>
</dbReference>
<dbReference type="Gene3D" id="1.10.1040.20">
    <property type="entry name" value="ProC-like, C-terminal domain"/>
    <property type="match status" value="1"/>
</dbReference>
<gene>
    <name evidence="3" type="ORF">O6P32_10365</name>
</gene>
<reference evidence="3" key="1">
    <citation type="submission" date="2022-12" db="EMBL/GenBank/DDBJ databases">
        <title>Phocaeicola acetigenes sp. nov., isolated feces from a healthy human.</title>
        <authorList>
            <person name="Do H."/>
            <person name="Ha Y.B."/>
            <person name="Kim J.-S."/>
            <person name="Suh M.K."/>
            <person name="Kim H.S."/>
            <person name="Lee J.-S."/>
        </authorList>
    </citation>
    <scope>NUCLEOTIDE SEQUENCE</scope>
    <source>
        <strain evidence="3">KGMB11183</strain>
    </source>
</reference>
<dbReference type="InterPro" id="IPR018931">
    <property type="entry name" value="DUF2520"/>
</dbReference>
<accession>A0ABT4PJ71</accession>
<dbReference type="InterPro" id="IPR037108">
    <property type="entry name" value="TM1727-like_C_sf"/>
</dbReference>
<protein>
    <submittedName>
        <fullName evidence="3">DUF2520 domain-containing protein</fullName>
    </submittedName>
</protein>
<name>A0ABT4PJ71_9BACT</name>
<evidence type="ECO:0000259" key="2">
    <source>
        <dbReference type="Pfam" id="PF10728"/>
    </source>
</evidence>
<dbReference type="PANTHER" id="PTHR40459:SF1">
    <property type="entry name" value="CONSERVED HYPOTHETICAL ALANINE AND LEUCINE RICH PROTEIN"/>
    <property type="match status" value="1"/>
</dbReference>
<proteinExistence type="predicted"/>
<sequence length="262" mass="29175">MKIALIGAGNVATHLGKVLKEKGYEVCQVYSRTEQSAAALGTLLDCAYTTSLEDVTAEAELYIVSVKDAVLQDLIPVLVKRNPQALFVHTAGSMPQSVWEGHAVRYGVLYPMQTFSKQRPVDFAEVPFFVEACMADDLHLLKELASTLSPKVYEATSEQRRYLHIAAVFACNFTNHMYAVCAHLLSAQHLPFEAMLPLIDETARKVHHLSPVEAQTGPACRYDVNVIERHLEMLASEPELAAMYEQISKNIHNYTISKNQKP</sequence>
<organism evidence="3 4">
    <name type="scientific">Phocaeicola acetigenes</name>
    <dbReference type="NCBI Taxonomy" id="3016083"/>
    <lineage>
        <taxon>Bacteria</taxon>
        <taxon>Pseudomonadati</taxon>
        <taxon>Bacteroidota</taxon>
        <taxon>Bacteroidia</taxon>
        <taxon>Bacteroidales</taxon>
        <taxon>Bacteroidaceae</taxon>
        <taxon>Phocaeicola</taxon>
    </lineage>
</organism>
<dbReference type="Proteomes" id="UP001141933">
    <property type="component" value="Unassembled WGS sequence"/>
</dbReference>
<dbReference type="Pfam" id="PF03807">
    <property type="entry name" value="F420_oxidored"/>
    <property type="match status" value="1"/>
</dbReference>
<comment type="caution">
    <text evidence="3">The sequence shown here is derived from an EMBL/GenBank/DDBJ whole genome shotgun (WGS) entry which is preliminary data.</text>
</comment>
<dbReference type="PANTHER" id="PTHR40459">
    <property type="entry name" value="CONSERVED HYPOTHETICAL ALANINE AND LEUCINE RICH PROTEIN"/>
    <property type="match status" value="1"/>
</dbReference>
<dbReference type="InterPro" id="IPR036291">
    <property type="entry name" value="NAD(P)-bd_dom_sf"/>
</dbReference>
<dbReference type="SUPFAM" id="SSF51735">
    <property type="entry name" value="NAD(P)-binding Rossmann-fold domains"/>
    <property type="match status" value="1"/>
</dbReference>
<dbReference type="RefSeq" id="WP_178266256.1">
    <property type="nucleotide sequence ID" value="NZ_JAPZVM010000009.1"/>
</dbReference>
<feature type="domain" description="Pyrroline-5-carboxylate reductase catalytic N-terminal" evidence="1">
    <location>
        <begin position="2"/>
        <end position="84"/>
    </location>
</feature>
<evidence type="ECO:0000259" key="1">
    <source>
        <dbReference type="Pfam" id="PF03807"/>
    </source>
</evidence>
<dbReference type="SUPFAM" id="SSF48179">
    <property type="entry name" value="6-phosphogluconate dehydrogenase C-terminal domain-like"/>
    <property type="match status" value="1"/>
</dbReference>
<dbReference type="InterPro" id="IPR008927">
    <property type="entry name" value="6-PGluconate_DH-like_C_sf"/>
</dbReference>
<keyword evidence="4" id="KW-1185">Reference proteome</keyword>
<feature type="domain" description="DUF2520" evidence="2">
    <location>
        <begin position="126"/>
        <end position="251"/>
    </location>
</feature>
<evidence type="ECO:0000313" key="3">
    <source>
        <dbReference type="EMBL" id="MCZ8373105.1"/>
    </source>
</evidence>
<dbReference type="Pfam" id="PF10728">
    <property type="entry name" value="DUF2520"/>
    <property type="match status" value="1"/>
</dbReference>
<dbReference type="InterPro" id="IPR028939">
    <property type="entry name" value="P5C_Rdtase_cat_N"/>
</dbReference>
<evidence type="ECO:0000313" key="4">
    <source>
        <dbReference type="Proteomes" id="UP001141933"/>
    </source>
</evidence>
<dbReference type="EMBL" id="JAPZVM010000009">
    <property type="protein sequence ID" value="MCZ8373105.1"/>
    <property type="molecule type" value="Genomic_DNA"/>
</dbReference>